<dbReference type="EMBL" id="JAEEGB010000043">
    <property type="protein sequence ID" value="MBI6875408.1"/>
    <property type="molecule type" value="Genomic_DNA"/>
</dbReference>
<evidence type="ECO:0000256" key="5">
    <source>
        <dbReference type="ARBA" id="ARBA00023136"/>
    </source>
</evidence>
<dbReference type="RefSeq" id="WP_211144759.1">
    <property type="nucleotide sequence ID" value="NZ_JAEEGB010000043.1"/>
</dbReference>
<dbReference type="Proteomes" id="UP000622687">
    <property type="component" value="Unassembled WGS sequence"/>
</dbReference>
<comment type="caution">
    <text evidence="7">The sequence shown here is derived from an EMBL/GenBank/DDBJ whole genome shotgun (WGS) entry which is preliminary data.</text>
</comment>
<keyword evidence="5 6" id="KW-0472">Membrane</keyword>
<proteinExistence type="predicted"/>
<evidence type="ECO:0000256" key="3">
    <source>
        <dbReference type="ARBA" id="ARBA00022692"/>
    </source>
</evidence>
<evidence type="ECO:0000313" key="8">
    <source>
        <dbReference type="Proteomes" id="UP000622687"/>
    </source>
</evidence>
<evidence type="ECO:0000256" key="4">
    <source>
        <dbReference type="ARBA" id="ARBA00022989"/>
    </source>
</evidence>
<keyword evidence="8" id="KW-1185">Reference proteome</keyword>
<sequence>MGSKLVKDIKNLAFRFNDDEVLALASQLAYSLIFSFFPFIIFLMTFVGFSPITSRDVIEVLQLILPLSAVDLVKNTIVEVADTKHGHLLSLSLIVTIWSASAGFNAVIRGLNKAYSEREERSLIKVQLIAVLSTFALTFIIISTFLLLVFGEVIGNALATSLGVFYIFATIWNKLRYLIMSISAIFIFAALYRYTPCRRLTWKEVMPGAIFSTITLTIVSLGFAYYVNNFANYSKIYGSIGTVIVILTWLFILSVIVLMGGELNATLAFDREGKEKPKGVRY</sequence>
<dbReference type="PIRSF" id="PIRSF035875">
    <property type="entry name" value="RNase_BN"/>
    <property type="match status" value="1"/>
</dbReference>
<dbReference type="GO" id="GO:0005886">
    <property type="term" value="C:plasma membrane"/>
    <property type="evidence" value="ECO:0007669"/>
    <property type="project" value="UniProtKB-SubCell"/>
</dbReference>
<keyword evidence="2" id="KW-1003">Cell membrane</keyword>
<evidence type="ECO:0000256" key="2">
    <source>
        <dbReference type="ARBA" id="ARBA00022475"/>
    </source>
</evidence>
<dbReference type="PANTHER" id="PTHR30213">
    <property type="entry name" value="INNER MEMBRANE PROTEIN YHJD"/>
    <property type="match status" value="1"/>
</dbReference>
<protein>
    <submittedName>
        <fullName evidence="7">YihY/virulence factor BrkB family protein</fullName>
    </submittedName>
</protein>
<gene>
    <name evidence="7" type="ORF">I6U51_22300</name>
</gene>
<dbReference type="AlphaFoldDB" id="A0A934I341"/>
<evidence type="ECO:0000256" key="1">
    <source>
        <dbReference type="ARBA" id="ARBA00004651"/>
    </source>
</evidence>
<organism evidence="7 8">
    <name type="scientific">Clostridium aciditolerans</name>
    <dbReference type="NCBI Taxonomy" id="339861"/>
    <lineage>
        <taxon>Bacteria</taxon>
        <taxon>Bacillati</taxon>
        <taxon>Bacillota</taxon>
        <taxon>Clostridia</taxon>
        <taxon>Eubacteriales</taxon>
        <taxon>Clostridiaceae</taxon>
        <taxon>Clostridium</taxon>
    </lineage>
</organism>
<accession>A0A934I341</accession>
<evidence type="ECO:0000313" key="7">
    <source>
        <dbReference type="EMBL" id="MBI6875408.1"/>
    </source>
</evidence>
<reference evidence="7" key="1">
    <citation type="submission" date="2020-12" db="EMBL/GenBank/DDBJ databases">
        <title>Clostridium thailandense sp. nov., a novel acetogenic bacterium isolated from peat land soil in Thailand.</title>
        <authorList>
            <person name="Chaikitkaew S."/>
            <person name="Birkeland N.K."/>
        </authorList>
    </citation>
    <scope>NUCLEOTIDE SEQUENCE</scope>
    <source>
        <strain evidence="7">DSM 17425</strain>
    </source>
</reference>
<dbReference type="InterPro" id="IPR017039">
    <property type="entry name" value="Virul_fac_BrkB"/>
</dbReference>
<feature type="transmembrane region" description="Helical" evidence="6">
    <location>
        <begin position="206"/>
        <end position="227"/>
    </location>
</feature>
<dbReference type="Pfam" id="PF03631">
    <property type="entry name" value="Virul_fac_BrkB"/>
    <property type="match status" value="1"/>
</dbReference>
<feature type="transmembrane region" description="Helical" evidence="6">
    <location>
        <begin position="128"/>
        <end position="148"/>
    </location>
</feature>
<feature type="transmembrane region" description="Helical" evidence="6">
    <location>
        <begin position="21"/>
        <end position="47"/>
    </location>
</feature>
<feature type="transmembrane region" description="Helical" evidence="6">
    <location>
        <begin position="239"/>
        <end position="261"/>
    </location>
</feature>
<dbReference type="NCBIfam" id="TIGR00765">
    <property type="entry name" value="yihY_not_rbn"/>
    <property type="match status" value="1"/>
</dbReference>
<keyword evidence="4 6" id="KW-1133">Transmembrane helix</keyword>
<feature type="transmembrane region" description="Helical" evidence="6">
    <location>
        <begin position="88"/>
        <end position="108"/>
    </location>
</feature>
<dbReference type="PANTHER" id="PTHR30213:SF0">
    <property type="entry name" value="UPF0761 MEMBRANE PROTEIN YIHY"/>
    <property type="match status" value="1"/>
</dbReference>
<evidence type="ECO:0000256" key="6">
    <source>
        <dbReference type="SAM" id="Phobius"/>
    </source>
</evidence>
<keyword evidence="3 6" id="KW-0812">Transmembrane</keyword>
<name>A0A934I341_9CLOT</name>
<feature type="transmembrane region" description="Helical" evidence="6">
    <location>
        <begin position="154"/>
        <end position="172"/>
    </location>
</feature>
<feature type="transmembrane region" description="Helical" evidence="6">
    <location>
        <begin position="177"/>
        <end position="194"/>
    </location>
</feature>
<comment type="subcellular location">
    <subcellularLocation>
        <location evidence="1">Cell membrane</location>
        <topology evidence="1">Multi-pass membrane protein</topology>
    </subcellularLocation>
</comment>